<accession>A0A0B6Z8C3</accession>
<evidence type="ECO:0000256" key="1">
    <source>
        <dbReference type="SAM" id="Phobius"/>
    </source>
</evidence>
<feature type="non-terminal residue" evidence="2">
    <location>
        <position position="1"/>
    </location>
</feature>
<feature type="transmembrane region" description="Helical" evidence="1">
    <location>
        <begin position="34"/>
        <end position="51"/>
    </location>
</feature>
<evidence type="ECO:0000313" key="2">
    <source>
        <dbReference type="EMBL" id="CEK64201.1"/>
    </source>
</evidence>
<reference evidence="2" key="1">
    <citation type="submission" date="2014-12" db="EMBL/GenBank/DDBJ databases">
        <title>Insight into the proteome of Arion vulgaris.</title>
        <authorList>
            <person name="Aradska J."/>
            <person name="Bulat T."/>
            <person name="Smidak R."/>
            <person name="Sarate P."/>
            <person name="Gangsoo J."/>
            <person name="Sialana F."/>
            <person name="Bilban M."/>
            <person name="Lubec G."/>
        </authorList>
    </citation>
    <scope>NUCLEOTIDE SEQUENCE</scope>
    <source>
        <tissue evidence="2">Skin</tissue>
    </source>
</reference>
<keyword evidence="1" id="KW-0472">Membrane</keyword>
<organism evidence="2">
    <name type="scientific">Arion vulgaris</name>
    <dbReference type="NCBI Taxonomy" id="1028688"/>
    <lineage>
        <taxon>Eukaryota</taxon>
        <taxon>Metazoa</taxon>
        <taxon>Spiralia</taxon>
        <taxon>Lophotrochozoa</taxon>
        <taxon>Mollusca</taxon>
        <taxon>Gastropoda</taxon>
        <taxon>Heterobranchia</taxon>
        <taxon>Euthyneura</taxon>
        <taxon>Panpulmonata</taxon>
        <taxon>Eupulmonata</taxon>
        <taxon>Stylommatophora</taxon>
        <taxon>Helicina</taxon>
        <taxon>Arionoidea</taxon>
        <taxon>Arionidae</taxon>
        <taxon>Arion</taxon>
    </lineage>
</organism>
<protein>
    <submittedName>
        <fullName evidence="2">Uncharacterized protein</fullName>
    </submittedName>
</protein>
<sequence>LSTTQNHKLSPMHICSPFVYVTYIGKTYTMGTGGQVRLIMLLMLLALMVLAEAQGTSLTTLDSSQGVCTVKGRVYTQRNWYG</sequence>
<feature type="non-terminal residue" evidence="2">
    <location>
        <position position="82"/>
    </location>
</feature>
<keyword evidence="1" id="KW-1133">Transmembrane helix</keyword>
<name>A0A0B6Z8C3_9EUPU</name>
<keyword evidence="1" id="KW-0812">Transmembrane</keyword>
<dbReference type="EMBL" id="HACG01017336">
    <property type="protein sequence ID" value="CEK64201.1"/>
    <property type="molecule type" value="Transcribed_RNA"/>
</dbReference>
<proteinExistence type="predicted"/>
<gene>
    <name evidence="2" type="primary">ORF50940</name>
</gene>
<dbReference type="AlphaFoldDB" id="A0A0B6Z8C3"/>